<dbReference type="AlphaFoldDB" id="A0A8K0KR31"/>
<keyword evidence="4" id="KW-1185">Reference proteome</keyword>
<protein>
    <submittedName>
        <fullName evidence="3">Uncharacterized protein</fullName>
    </submittedName>
</protein>
<dbReference type="Proteomes" id="UP000792457">
    <property type="component" value="Unassembled WGS sequence"/>
</dbReference>
<keyword evidence="1" id="KW-0812">Transmembrane</keyword>
<evidence type="ECO:0000313" key="4">
    <source>
        <dbReference type="Proteomes" id="UP000792457"/>
    </source>
</evidence>
<evidence type="ECO:0000256" key="2">
    <source>
        <dbReference type="SAM" id="SignalP"/>
    </source>
</evidence>
<feature type="chain" id="PRO_5035456625" evidence="2">
    <location>
        <begin position="29"/>
        <end position="93"/>
    </location>
</feature>
<accession>A0A8K0KR31</accession>
<organism evidence="3 4">
    <name type="scientific">Ladona fulva</name>
    <name type="common">Scarce chaser dragonfly</name>
    <name type="synonym">Libellula fulva</name>
    <dbReference type="NCBI Taxonomy" id="123851"/>
    <lineage>
        <taxon>Eukaryota</taxon>
        <taxon>Metazoa</taxon>
        <taxon>Ecdysozoa</taxon>
        <taxon>Arthropoda</taxon>
        <taxon>Hexapoda</taxon>
        <taxon>Insecta</taxon>
        <taxon>Pterygota</taxon>
        <taxon>Palaeoptera</taxon>
        <taxon>Odonata</taxon>
        <taxon>Epiprocta</taxon>
        <taxon>Anisoptera</taxon>
        <taxon>Libelluloidea</taxon>
        <taxon>Libellulidae</taxon>
        <taxon>Ladona</taxon>
    </lineage>
</organism>
<proteinExistence type="predicted"/>
<dbReference type="EMBL" id="KZ309798">
    <property type="protein sequence ID" value="KAG8239672.1"/>
    <property type="molecule type" value="Genomic_DNA"/>
</dbReference>
<evidence type="ECO:0000313" key="3">
    <source>
        <dbReference type="EMBL" id="KAG8239672.1"/>
    </source>
</evidence>
<reference evidence="3" key="2">
    <citation type="submission" date="2017-10" db="EMBL/GenBank/DDBJ databases">
        <title>Ladona fulva Genome sequencing and assembly.</title>
        <authorList>
            <person name="Murali S."/>
            <person name="Richards S."/>
            <person name="Bandaranaike D."/>
            <person name="Bellair M."/>
            <person name="Blankenburg K."/>
            <person name="Chao H."/>
            <person name="Dinh H."/>
            <person name="Doddapaneni H."/>
            <person name="Dugan-Rocha S."/>
            <person name="Elkadiri S."/>
            <person name="Gnanaolivu R."/>
            <person name="Hernandez B."/>
            <person name="Skinner E."/>
            <person name="Javaid M."/>
            <person name="Lee S."/>
            <person name="Li M."/>
            <person name="Ming W."/>
            <person name="Munidasa M."/>
            <person name="Muniz J."/>
            <person name="Nguyen L."/>
            <person name="Hughes D."/>
            <person name="Osuji N."/>
            <person name="Pu L.-L."/>
            <person name="Puazo M."/>
            <person name="Qu C."/>
            <person name="Quiroz J."/>
            <person name="Raj R."/>
            <person name="Weissenberger G."/>
            <person name="Xin Y."/>
            <person name="Zou X."/>
            <person name="Han Y."/>
            <person name="Worley K."/>
            <person name="Muzny D."/>
            <person name="Gibbs R."/>
        </authorList>
    </citation>
    <scope>NUCLEOTIDE SEQUENCE</scope>
    <source>
        <strain evidence="3">Sampled in the wild</strain>
    </source>
</reference>
<gene>
    <name evidence="3" type="ORF">J437_LFUL013895</name>
</gene>
<keyword evidence="1" id="KW-1133">Transmembrane helix</keyword>
<name>A0A8K0KR31_LADFU</name>
<evidence type="ECO:0000256" key="1">
    <source>
        <dbReference type="SAM" id="Phobius"/>
    </source>
</evidence>
<feature type="transmembrane region" description="Helical" evidence="1">
    <location>
        <begin position="65"/>
        <end position="85"/>
    </location>
</feature>
<reference evidence="3" key="1">
    <citation type="submission" date="2013-04" db="EMBL/GenBank/DDBJ databases">
        <authorList>
            <person name="Qu J."/>
            <person name="Murali S.C."/>
            <person name="Bandaranaike D."/>
            <person name="Bellair M."/>
            <person name="Blankenburg K."/>
            <person name="Chao H."/>
            <person name="Dinh H."/>
            <person name="Doddapaneni H."/>
            <person name="Downs B."/>
            <person name="Dugan-Rocha S."/>
            <person name="Elkadiri S."/>
            <person name="Gnanaolivu R.D."/>
            <person name="Hernandez B."/>
            <person name="Javaid M."/>
            <person name="Jayaseelan J.C."/>
            <person name="Lee S."/>
            <person name="Li M."/>
            <person name="Ming W."/>
            <person name="Munidasa M."/>
            <person name="Muniz J."/>
            <person name="Nguyen L."/>
            <person name="Ongeri F."/>
            <person name="Osuji N."/>
            <person name="Pu L.-L."/>
            <person name="Puazo M."/>
            <person name="Qu C."/>
            <person name="Quiroz J."/>
            <person name="Raj R."/>
            <person name="Weissenberger G."/>
            <person name="Xin Y."/>
            <person name="Zou X."/>
            <person name="Han Y."/>
            <person name="Richards S."/>
            <person name="Worley K."/>
            <person name="Muzny D."/>
            <person name="Gibbs R."/>
        </authorList>
    </citation>
    <scope>NUCLEOTIDE SEQUENCE</scope>
    <source>
        <strain evidence="3">Sampled in the wild</strain>
    </source>
</reference>
<feature type="signal peptide" evidence="2">
    <location>
        <begin position="1"/>
        <end position="28"/>
    </location>
</feature>
<comment type="caution">
    <text evidence="3">The sequence shown here is derived from an EMBL/GenBank/DDBJ whole genome shotgun (WGS) entry which is preliminary data.</text>
</comment>
<keyword evidence="1" id="KW-0472">Membrane</keyword>
<sequence>MTVAPSPHSHCCSKLVLLWLNCYHLLFHLPTQPVCHPCCWIHIWSALLQPHCVLGEMWPRLNDPFLYYHFLLVLKLVSFLVYLVFGNNHSGIK</sequence>
<keyword evidence="2" id="KW-0732">Signal</keyword>